<dbReference type="Proteomes" id="UP000295497">
    <property type="component" value="Chromosome"/>
</dbReference>
<gene>
    <name evidence="1" type="ORF">SOCE836_041620</name>
</gene>
<proteinExistence type="predicted"/>
<evidence type="ECO:0000313" key="1">
    <source>
        <dbReference type="EMBL" id="AUX32026.1"/>
    </source>
</evidence>
<reference evidence="1 2" key="1">
    <citation type="submission" date="2015-09" db="EMBL/GenBank/DDBJ databases">
        <title>Sorangium comparison.</title>
        <authorList>
            <person name="Zaburannyi N."/>
            <person name="Bunk B."/>
            <person name="Overmann J."/>
            <person name="Mueller R."/>
        </authorList>
    </citation>
    <scope>NUCLEOTIDE SEQUENCE [LARGE SCALE GENOMIC DNA]</scope>
    <source>
        <strain evidence="1 2">So ce836</strain>
    </source>
</reference>
<accession>A0A4P2QPY3</accession>
<dbReference type="EMBL" id="CP012672">
    <property type="protein sequence ID" value="AUX32026.1"/>
    <property type="molecule type" value="Genomic_DNA"/>
</dbReference>
<name>A0A4P2QPY3_SORCE</name>
<protein>
    <submittedName>
        <fullName evidence="1">Uncharacterized protein</fullName>
    </submittedName>
</protein>
<organism evidence="1 2">
    <name type="scientific">Sorangium cellulosum</name>
    <name type="common">Polyangium cellulosum</name>
    <dbReference type="NCBI Taxonomy" id="56"/>
    <lineage>
        <taxon>Bacteria</taxon>
        <taxon>Pseudomonadati</taxon>
        <taxon>Myxococcota</taxon>
        <taxon>Polyangia</taxon>
        <taxon>Polyangiales</taxon>
        <taxon>Polyangiaceae</taxon>
        <taxon>Sorangium</taxon>
    </lineage>
</organism>
<evidence type="ECO:0000313" key="2">
    <source>
        <dbReference type="Proteomes" id="UP000295497"/>
    </source>
</evidence>
<dbReference type="RefSeq" id="WP_129575710.1">
    <property type="nucleotide sequence ID" value="NZ_CP012672.1"/>
</dbReference>
<sequence>MGHLDQDSYEALITSDSLLSPLSETMLEGIPMCADCPFLPYCGADPVFHRATQGDTVGHKAFSAFCAKQMGVLTHLIGLLETDADARDILLRWV</sequence>
<dbReference type="AlphaFoldDB" id="A0A4P2QPY3"/>